<dbReference type="Proteomes" id="UP000238479">
    <property type="component" value="Chromosome 1"/>
</dbReference>
<gene>
    <name evidence="2" type="ORF">RchiOBHm_Chr1g0323661</name>
</gene>
<feature type="compositionally biased region" description="Polar residues" evidence="1">
    <location>
        <begin position="33"/>
        <end position="45"/>
    </location>
</feature>
<dbReference type="Gramene" id="PRQ55353">
    <property type="protein sequence ID" value="PRQ55353"/>
    <property type="gene ID" value="RchiOBHm_Chr1g0323661"/>
</dbReference>
<evidence type="ECO:0000313" key="2">
    <source>
        <dbReference type="EMBL" id="PRQ55353.1"/>
    </source>
</evidence>
<reference evidence="2 3" key="1">
    <citation type="journal article" date="2018" name="Nat. Genet.">
        <title>The Rosa genome provides new insights in the design of modern roses.</title>
        <authorList>
            <person name="Bendahmane M."/>
        </authorList>
    </citation>
    <scope>NUCLEOTIDE SEQUENCE [LARGE SCALE GENOMIC DNA]</scope>
    <source>
        <strain evidence="3">cv. Old Blush</strain>
    </source>
</reference>
<keyword evidence="3" id="KW-1185">Reference proteome</keyword>
<dbReference type="AlphaFoldDB" id="A0A2P6S9I5"/>
<name>A0A2P6S9I5_ROSCH</name>
<evidence type="ECO:0000313" key="3">
    <source>
        <dbReference type="Proteomes" id="UP000238479"/>
    </source>
</evidence>
<organism evidence="2 3">
    <name type="scientific">Rosa chinensis</name>
    <name type="common">China rose</name>
    <dbReference type="NCBI Taxonomy" id="74649"/>
    <lineage>
        <taxon>Eukaryota</taxon>
        <taxon>Viridiplantae</taxon>
        <taxon>Streptophyta</taxon>
        <taxon>Embryophyta</taxon>
        <taxon>Tracheophyta</taxon>
        <taxon>Spermatophyta</taxon>
        <taxon>Magnoliopsida</taxon>
        <taxon>eudicotyledons</taxon>
        <taxon>Gunneridae</taxon>
        <taxon>Pentapetalae</taxon>
        <taxon>rosids</taxon>
        <taxon>fabids</taxon>
        <taxon>Rosales</taxon>
        <taxon>Rosaceae</taxon>
        <taxon>Rosoideae</taxon>
        <taxon>Rosoideae incertae sedis</taxon>
        <taxon>Rosa</taxon>
    </lineage>
</organism>
<proteinExistence type="predicted"/>
<sequence length="153" mass="17520">MERQAYNGRYINQGRTKCTKLKLQRACLRTPKTHSSSQQGAITGNSNGGKLDGVVNPKSFPYIPKSFLNSFYPRNPIGYFTRPLSWFCPPCSPCFSFTEIARIIYFLLIQNFFNIGRYLTMATWTKLTYPTFIQNSLCYSIHEGRSILFSGLT</sequence>
<accession>A0A2P6S9I5</accession>
<evidence type="ECO:0000256" key="1">
    <source>
        <dbReference type="SAM" id="MobiDB-lite"/>
    </source>
</evidence>
<protein>
    <submittedName>
        <fullName evidence="2">Uncharacterized protein</fullName>
    </submittedName>
</protein>
<comment type="caution">
    <text evidence="2">The sequence shown here is derived from an EMBL/GenBank/DDBJ whole genome shotgun (WGS) entry which is preliminary data.</text>
</comment>
<dbReference type="EMBL" id="PDCK01000039">
    <property type="protein sequence ID" value="PRQ55353.1"/>
    <property type="molecule type" value="Genomic_DNA"/>
</dbReference>
<feature type="region of interest" description="Disordered" evidence="1">
    <location>
        <begin position="30"/>
        <end position="50"/>
    </location>
</feature>